<dbReference type="Proteomes" id="UP001187531">
    <property type="component" value="Unassembled WGS sequence"/>
</dbReference>
<sequence length="182" mass="20111">MSDADYSDSNEAQDIKRRKIEKKIEIVPSSSGSDEELIITSQKYFSIQDISCDAYFTNDAPTCIDAKADTTVTSLPFFTGEEPRSDKVVRNIIIGTSPSKFGNQSGSRMFVRNCQLQSRLVESEQGTTNMTFWPQSIPPSMDNAYMSDSQVGLQENPGPYPSKRSTQSIKITIQGARKLGCG</sequence>
<dbReference type="AlphaFoldDB" id="A0AA88HL61"/>
<evidence type="ECO:0000313" key="2">
    <source>
        <dbReference type="Proteomes" id="UP001187531"/>
    </source>
</evidence>
<name>A0AA88HL61_ARTSF</name>
<organism evidence="1 2">
    <name type="scientific">Artemia franciscana</name>
    <name type="common">Brine shrimp</name>
    <name type="synonym">Artemia sanfranciscana</name>
    <dbReference type="NCBI Taxonomy" id="6661"/>
    <lineage>
        <taxon>Eukaryota</taxon>
        <taxon>Metazoa</taxon>
        <taxon>Ecdysozoa</taxon>
        <taxon>Arthropoda</taxon>
        <taxon>Crustacea</taxon>
        <taxon>Branchiopoda</taxon>
        <taxon>Anostraca</taxon>
        <taxon>Artemiidae</taxon>
        <taxon>Artemia</taxon>
    </lineage>
</organism>
<dbReference type="EMBL" id="JAVRJZ010000014">
    <property type="protein sequence ID" value="KAK2713920.1"/>
    <property type="molecule type" value="Genomic_DNA"/>
</dbReference>
<evidence type="ECO:0000313" key="1">
    <source>
        <dbReference type="EMBL" id="KAK2713920.1"/>
    </source>
</evidence>
<accession>A0AA88HL61</accession>
<proteinExistence type="predicted"/>
<comment type="caution">
    <text evidence="1">The sequence shown here is derived from an EMBL/GenBank/DDBJ whole genome shotgun (WGS) entry which is preliminary data.</text>
</comment>
<gene>
    <name evidence="1" type="ORF">QYM36_009717</name>
</gene>
<keyword evidence="2" id="KW-1185">Reference proteome</keyword>
<reference evidence="1" key="1">
    <citation type="submission" date="2023-07" db="EMBL/GenBank/DDBJ databases">
        <title>Chromosome-level genome assembly of Artemia franciscana.</title>
        <authorList>
            <person name="Jo E."/>
        </authorList>
    </citation>
    <scope>NUCLEOTIDE SEQUENCE</scope>
    <source>
        <tissue evidence="1">Whole body</tissue>
    </source>
</reference>
<protein>
    <submittedName>
        <fullName evidence="1">Uncharacterized protein</fullName>
    </submittedName>
</protein>